<feature type="domain" description="Ice-binding protein C-terminal" evidence="2">
    <location>
        <begin position="245"/>
        <end position="268"/>
    </location>
</feature>
<sequence length="270" mass="29259">MKFNQLITSIGLTASTVLFISNSAQAANFTTNISKNDGPKGDILLESIEQNGKLINQFSFVERAEILYNTEKIAGVRNSGAASTDKGKYASPNLTTNEDPEAFEIAQFLGNNNLNNIIDTEDTGSFKLNLFFDNLIRADNTGLDSLFFWERGMNSDLLVQAIDDQGNIIGNAIKLLRKEQQSAGFEISTLEIGNNIQDVGSWGVSLDQLGVTNLSGIQIYADQSFNGPDFKVIARKSQGHFAVASVPEPGTIIALGSVAALAFVRRRKSV</sequence>
<name>A0A8J7EZA4_9CYAN</name>
<gene>
    <name evidence="3" type="ORF">IQ247_01605</name>
</gene>
<evidence type="ECO:0000256" key="1">
    <source>
        <dbReference type="SAM" id="SignalP"/>
    </source>
</evidence>
<dbReference type="RefSeq" id="WP_193916332.1">
    <property type="nucleotide sequence ID" value="NZ_JADEWL010000003.1"/>
</dbReference>
<organism evidence="3 4">
    <name type="scientific">Plectonema cf. radiosum LEGE 06105</name>
    <dbReference type="NCBI Taxonomy" id="945769"/>
    <lineage>
        <taxon>Bacteria</taxon>
        <taxon>Bacillati</taxon>
        <taxon>Cyanobacteriota</taxon>
        <taxon>Cyanophyceae</taxon>
        <taxon>Oscillatoriophycideae</taxon>
        <taxon>Oscillatoriales</taxon>
        <taxon>Microcoleaceae</taxon>
        <taxon>Plectonema</taxon>
    </lineage>
</organism>
<reference evidence="3" key="1">
    <citation type="submission" date="2020-10" db="EMBL/GenBank/DDBJ databases">
        <authorList>
            <person name="Castelo-Branco R."/>
            <person name="Eusebio N."/>
            <person name="Adriana R."/>
            <person name="Vieira A."/>
            <person name="Brugerolle De Fraissinette N."/>
            <person name="Rezende De Castro R."/>
            <person name="Schneider M.P."/>
            <person name="Vasconcelos V."/>
            <person name="Leao P.N."/>
        </authorList>
    </citation>
    <scope>NUCLEOTIDE SEQUENCE</scope>
    <source>
        <strain evidence="3">LEGE 06105</strain>
    </source>
</reference>
<dbReference type="InterPro" id="IPR013424">
    <property type="entry name" value="Ice-binding_C"/>
</dbReference>
<evidence type="ECO:0000259" key="2">
    <source>
        <dbReference type="Pfam" id="PF07589"/>
    </source>
</evidence>
<feature type="chain" id="PRO_5035236702" evidence="1">
    <location>
        <begin position="27"/>
        <end position="270"/>
    </location>
</feature>
<keyword evidence="4" id="KW-1185">Reference proteome</keyword>
<dbReference type="Pfam" id="PF07589">
    <property type="entry name" value="PEP-CTERM"/>
    <property type="match status" value="1"/>
</dbReference>
<dbReference type="NCBIfam" id="TIGR02595">
    <property type="entry name" value="PEP_CTERM"/>
    <property type="match status" value="1"/>
</dbReference>
<evidence type="ECO:0000313" key="3">
    <source>
        <dbReference type="EMBL" id="MBE9211425.1"/>
    </source>
</evidence>
<evidence type="ECO:0000313" key="4">
    <source>
        <dbReference type="Proteomes" id="UP000620559"/>
    </source>
</evidence>
<proteinExistence type="predicted"/>
<dbReference type="NCBIfam" id="NF041929">
    <property type="entry name" value="Xrt_dep_XDP2"/>
    <property type="match status" value="1"/>
</dbReference>
<dbReference type="EMBL" id="JADEWL010000003">
    <property type="protein sequence ID" value="MBE9211425.1"/>
    <property type="molecule type" value="Genomic_DNA"/>
</dbReference>
<dbReference type="AlphaFoldDB" id="A0A8J7EZA4"/>
<comment type="caution">
    <text evidence="3">The sequence shown here is derived from an EMBL/GenBank/DDBJ whole genome shotgun (WGS) entry which is preliminary data.</text>
</comment>
<feature type="signal peptide" evidence="1">
    <location>
        <begin position="1"/>
        <end position="26"/>
    </location>
</feature>
<keyword evidence="1" id="KW-0732">Signal</keyword>
<dbReference type="Proteomes" id="UP000620559">
    <property type="component" value="Unassembled WGS sequence"/>
</dbReference>
<protein>
    <submittedName>
        <fullName evidence="3">PEP-CTERM sorting domain-containing protein</fullName>
    </submittedName>
</protein>
<accession>A0A8J7EZA4</accession>